<dbReference type="OrthoDB" id="437889at2759"/>
<dbReference type="InterPro" id="IPR008927">
    <property type="entry name" value="6-PGluconate_DH-like_C_sf"/>
</dbReference>
<dbReference type="FunFam" id="1.10.555.10:FF:000045">
    <property type="entry name" value="RhoGAP domain containing protein"/>
    <property type="match status" value="1"/>
</dbReference>
<evidence type="ECO:0000259" key="4">
    <source>
        <dbReference type="PROSITE" id="PS51016"/>
    </source>
</evidence>
<dbReference type="Gene3D" id="1.10.555.10">
    <property type="entry name" value="Rho GTPase activation protein"/>
    <property type="match status" value="1"/>
</dbReference>
<dbReference type="Pfam" id="PF03446">
    <property type="entry name" value="NAD_binding_2"/>
    <property type="match status" value="1"/>
</dbReference>
<dbReference type="PROSITE" id="PS51016">
    <property type="entry name" value="MYTH4"/>
    <property type="match status" value="1"/>
</dbReference>
<dbReference type="PANTHER" id="PTHR45876">
    <property type="entry name" value="FI04035P"/>
    <property type="match status" value="1"/>
</dbReference>
<dbReference type="Gene3D" id="2.20.70.10">
    <property type="match status" value="1"/>
</dbReference>
<dbReference type="AlphaFoldDB" id="A0A8H6ZBK9"/>
<feature type="compositionally biased region" description="Polar residues" evidence="1">
    <location>
        <begin position="573"/>
        <end position="585"/>
    </location>
</feature>
<feature type="compositionally biased region" description="Low complexity" evidence="1">
    <location>
        <begin position="406"/>
        <end position="419"/>
    </location>
</feature>
<evidence type="ECO:0000313" key="6">
    <source>
        <dbReference type="Proteomes" id="UP000623467"/>
    </source>
</evidence>
<feature type="domain" description="MyTH4" evidence="4">
    <location>
        <begin position="633"/>
        <end position="813"/>
    </location>
</feature>
<dbReference type="InterPro" id="IPR036291">
    <property type="entry name" value="NAD(P)-bd_dom_sf"/>
</dbReference>
<evidence type="ECO:0000259" key="3">
    <source>
        <dbReference type="PROSITE" id="PS50238"/>
    </source>
</evidence>
<reference evidence="5" key="1">
    <citation type="submission" date="2020-05" db="EMBL/GenBank/DDBJ databases">
        <title>Mycena genomes resolve the evolution of fungal bioluminescence.</title>
        <authorList>
            <person name="Tsai I.J."/>
        </authorList>
    </citation>
    <scope>NUCLEOTIDE SEQUENCE</scope>
    <source>
        <strain evidence="5">160909Yilan</strain>
    </source>
</reference>
<feature type="compositionally biased region" description="Polar residues" evidence="1">
    <location>
        <begin position="387"/>
        <end position="400"/>
    </location>
</feature>
<feature type="domain" description="WW" evidence="2">
    <location>
        <begin position="281"/>
        <end position="309"/>
    </location>
</feature>
<dbReference type="SUPFAM" id="SSF51045">
    <property type="entry name" value="WW domain"/>
    <property type="match status" value="1"/>
</dbReference>
<accession>A0A8H6ZBK9</accession>
<dbReference type="SUPFAM" id="SSF51735">
    <property type="entry name" value="NAD(P)-binding Rossmann-fold domains"/>
    <property type="match status" value="1"/>
</dbReference>
<sequence length="1060" mass="115318">MSTIAIIAAGAMGSAVGKLLVRNGAKVLTNLDNRSEATRRRAHEAGMVDASFQEIGQTADWVLSILPPSDALSLAEKFLKESLAGAKAPVYVDCNAVNPATVKRIAALFANSPSKFIDAGIIGGPPQGDYNPTFYASSNDDALLDRFVKLTEYGLKVSPLKGEGAGIGDASALKMSYAGITKGSTGIFTTMILAAHRSSPATADALLHELSESQPAFLRRITGVVPGGTSDEAAWGSNFWVTLVDPQTQTSFFACPATGQVSWDPPVGNFVLPPSADGEWWELSDESRGGLPYYYQTKTGETVWERPSSAFVIPLGIIQNTALGRRLSQVNRFSRGPDDMPGPSNPQAPTYRRSRSYTGPMQTLQDGSEGRRSSSDQSHPMPRLPPMTSNLPTIPGSSPDVTDLASSSSSRKASVSTPSDPTRAKEKTSPNGKLRPNGDASYPDSSPRVRSKSSSHVTHRAPPPQSLNAAVELLTSQSESGHGTTTNGSASPPKLAIPTTPTREKGKYPSSPRRPIPATPTGGAMWHRSASAPMIAGKEISAPKLNHAATMDMSPVKNRAAGKPIPVEPRVRPSTQLTQGKTLGSGTYPVLPHDLASEIKQFSESDFARQYFSTHRTGFIFRRRVPVTQMMTWQKAPLHSPLLTLHRSLGKDAVKIFKVIQHIMGDRDRDRPVGVRVPNENHVSTVTSINASTTSLGGTSAGIIEEERWLLGEGLTHGELRDEIYCQIMKQLTGNPSPESVFKGWQLLCVLLITFPPSKNFEAYLRSFIQQHTTQQEGRVDVMAKYCLKRLAFIAKKGPRGKPPTSAEIETASDAAFNPSTFGESLDAIFRLQERTYPQQKVPIILPFLADGILALGGGKSEGIFRVPGDGDSISDLKLRIDKGYYTLDGVDDPHVLASLMKLWLRELCDPLVPDEMYNECITNSKNPIACVHIVERLPTINRRVVLFVVSFLQLFLEDKVQNVTKMTPANLALVMAPNLLRCNSDSMSVVFTNAQYEQIFVYNLSAASQMWRDRRRLQACPRTRSRVEPFSTPSFKITVATSHSLIFCITVLSYICTEL</sequence>
<feature type="region of interest" description="Disordered" evidence="1">
    <location>
        <begin position="558"/>
        <end position="588"/>
    </location>
</feature>
<comment type="caution">
    <text evidence="5">The sequence shown here is derived from an EMBL/GenBank/DDBJ whole genome shotgun (WGS) entry which is preliminary data.</text>
</comment>
<keyword evidence="6" id="KW-1185">Reference proteome</keyword>
<organism evidence="5 6">
    <name type="scientific">Mycena sanguinolenta</name>
    <dbReference type="NCBI Taxonomy" id="230812"/>
    <lineage>
        <taxon>Eukaryota</taxon>
        <taxon>Fungi</taxon>
        <taxon>Dikarya</taxon>
        <taxon>Basidiomycota</taxon>
        <taxon>Agaricomycotina</taxon>
        <taxon>Agaricomycetes</taxon>
        <taxon>Agaricomycetidae</taxon>
        <taxon>Agaricales</taxon>
        <taxon>Marasmiineae</taxon>
        <taxon>Mycenaceae</taxon>
        <taxon>Mycena</taxon>
    </lineage>
</organism>
<dbReference type="GO" id="GO:0005856">
    <property type="term" value="C:cytoskeleton"/>
    <property type="evidence" value="ECO:0007669"/>
    <property type="project" value="InterPro"/>
</dbReference>
<feature type="region of interest" description="Disordered" evidence="1">
    <location>
        <begin position="477"/>
        <end position="525"/>
    </location>
</feature>
<dbReference type="InterPro" id="IPR001202">
    <property type="entry name" value="WW_dom"/>
</dbReference>
<dbReference type="Gene3D" id="3.40.50.720">
    <property type="entry name" value="NAD(P)-binding Rossmann-like Domain"/>
    <property type="match status" value="1"/>
</dbReference>
<evidence type="ECO:0000313" key="5">
    <source>
        <dbReference type="EMBL" id="KAF7375938.1"/>
    </source>
</evidence>
<evidence type="ECO:0000259" key="2">
    <source>
        <dbReference type="PROSITE" id="PS50020"/>
    </source>
</evidence>
<dbReference type="SUPFAM" id="SSF48179">
    <property type="entry name" value="6-phosphogluconate dehydrogenase C-terminal domain-like"/>
    <property type="match status" value="1"/>
</dbReference>
<feature type="region of interest" description="Disordered" evidence="1">
    <location>
        <begin position="332"/>
        <end position="465"/>
    </location>
</feature>
<dbReference type="InterPro" id="IPR008936">
    <property type="entry name" value="Rho_GTPase_activation_prot"/>
</dbReference>
<dbReference type="InterPro" id="IPR000198">
    <property type="entry name" value="RhoGAP_dom"/>
</dbReference>
<dbReference type="EMBL" id="JACAZH010000001">
    <property type="protein sequence ID" value="KAF7375938.1"/>
    <property type="molecule type" value="Genomic_DNA"/>
</dbReference>
<name>A0A8H6ZBK9_9AGAR</name>
<dbReference type="Pfam" id="PF00620">
    <property type="entry name" value="RhoGAP"/>
    <property type="match status" value="1"/>
</dbReference>
<proteinExistence type="predicted"/>
<feature type="compositionally biased region" description="Polar residues" evidence="1">
    <location>
        <begin position="356"/>
        <end position="366"/>
    </location>
</feature>
<feature type="domain" description="Rho-GAP" evidence="3">
    <location>
        <begin position="824"/>
        <end position="1012"/>
    </location>
</feature>
<dbReference type="SUPFAM" id="SSF48350">
    <property type="entry name" value="GTPase activation domain, GAP"/>
    <property type="match status" value="1"/>
</dbReference>
<gene>
    <name evidence="5" type="ORF">MSAN_00008400</name>
</gene>
<dbReference type="SMART" id="SM00139">
    <property type="entry name" value="MyTH4"/>
    <property type="match status" value="1"/>
</dbReference>
<dbReference type="InterPro" id="IPR000857">
    <property type="entry name" value="MyTH4_dom"/>
</dbReference>
<dbReference type="InterPro" id="IPR006115">
    <property type="entry name" value="6PGDH_NADP-bd"/>
</dbReference>
<feature type="compositionally biased region" description="Basic residues" evidence="1">
    <location>
        <begin position="449"/>
        <end position="459"/>
    </location>
</feature>
<dbReference type="Proteomes" id="UP000623467">
    <property type="component" value="Unassembled WGS sequence"/>
</dbReference>
<dbReference type="GO" id="GO:0005737">
    <property type="term" value="C:cytoplasm"/>
    <property type="evidence" value="ECO:0007669"/>
    <property type="project" value="TreeGrafter"/>
</dbReference>
<dbReference type="PROSITE" id="PS50020">
    <property type="entry name" value="WW_DOMAIN_2"/>
    <property type="match status" value="1"/>
</dbReference>
<dbReference type="PROSITE" id="PS50238">
    <property type="entry name" value="RHOGAP"/>
    <property type="match status" value="1"/>
</dbReference>
<dbReference type="InterPro" id="IPR036020">
    <property type="entry name" value="WW_dom_sf"/>
</dbReference>
<dbReference type="SMART" id="SM00324">
    <property type="entry name" value="RhoGAP"/>
    <property type="match status" value="1"/>
</dbReference>
<dbReference type="GO" id="GO:0050661">
    <property type="term" value="F:NADP binding"/>
    <property type="evidence" value="ECO:0007669"/>
    <property type="project" value="InterPro"/>
</dbReference>
<dbReference type="CDD" id="cd00201">
    <property type="entry name" value="WW"/>
    <property type="match status" value="1"/>
</dbReference>
<feature type="compositionally biased region" description="Polar residues" evidence="1">
    <location>
        <begin position="477"/>
        <end position="490"/>
    </location>
</feature>
<dbReference type="InterPro" id="IPR038185">
    <property type="entry name" value="MyTH4_dom_sf"/>
</dbReference>
<dbReference type="PANTHER" id="PTHR45876:SF8">
    <property type="entry name" value="FI04035P"/>
    <property type="match status" value="1"/>
</dbReference>
<protein>
    <submittedName>
        <fullName evidence="5">Rho gtpase-activating protein 39 isoform 2</fullName>
    </submittedName>
</protein>
<dbReference type="Pfam" id="PF00784">
    <property type="entry name" value="MyTH4"/>
    <property type="match status" value="1"/>
</dbReference>
<dbReference type="Gene3D" id="1.25.40.530">
    <property type="entry name" value="MyTH4 domain"/>
    <property type="match status" value="1"/>
</dbReference>
<dbReference type="GO" id="GO:0005096">
    <property type="term" value="F:GTPase activator activity"/>
    <property type="evidence" value="ECO:0007669"/>
    <property type="project" value="TreeGrafter"/>
</dbReference>
<evidence type="ECO:0000256" key="1">
    <source>
        <dbReference type="SAM" id="MobiDB-lite"/>
    </source>
</evidence>
<dbReference type="GO" id="GO:0007165">
    <property type="term" value="P:signal transduction"/>
    <property type="evidence" value="ECO:0007669"/>
    <property type="project" value="InterPro"/>
</dbReference>